<sequence length="132" mass="13912">MKIKILLVVLSLVMLVSQNCNQPGIAGLSSNNILGKDATKKLLDAATQIDAIYLRATTSSSTVSTSSAYLAAALLNGILVPIVAGLEDEKYYLKDGVDKCVKDIYALGLVIDNYLTVALSCDIKPTPVVGLP</sequence>
<keyword evidence="2" id="KW-0449">Lipoprotein</keyword>
<evidence type="ECO:0000256" key="1">
    <source>
        <dbReference type="SAM" id="SignalP"/>
    </source>
</evidence>
<name>A0A4R9J755_9LEPT</name>
<organism evidence="2 3">
    <name type="scientific">Leptospira perdikensis</name>
    <dbReference type="NCBI Taxonomy" id="2484948"/>
    <lineage>
        <taxon>Bacteria</taxon>
        <taxon>Pseudomonadati</taxon>
        <taxon>Spirochaetota</taxon>
        <taxon>Spirochaetia</taxon>
        <taxon>Leptospirales</taxon>
        <taxon>Leptospiraceae</taxon>
        <taxon>Leptospira</taxon>
    </lineage>
</organism>
<reference evidence="2" key="1">
    <citation type="journal article" date="2019" name="PLoS Negl. Trop. Dis.">
        <title>Revisiting the worldwide diversity of Leptospira species in the environment.</title>
        <authorList>
            <person name="Vincent A.T."/>
            <person name="Schiettekatte O."/>
            <person name="Bourhy P."/>
            <person name="Veyrier F.J."/>
            <person name="Picardeau M."/>
        </authorList>
    </citation>
    <scope>NUCLEOTIDE SEQUENCE [LARGE SCALE GENOMIC DNA]</scope>
    <source>
        <strain evidence="2">201702692</strain>
    </source>
</reference>
<keyword evidence="1" id="KW-0732">Signal</keyword>
<comment type="caution">
    <text evidence="2">The sequence shown here is derived from an EMBL/GenBank/DDBJ whole genome shotgun (WGS) entry which is preliminary data.</text>
</comment>
<feature type="signal peptide" evidence="1">
    <location>
        <begin position="1"/>
        <end position="22"/>
    </location>
</feature>
<accession>A0A4R9J755</accession>
<dbReference type="InterPro" id="IPR031030">
    <property type="entry name" value="Lepto_Lipo_YY_C"/>
</dbReference>
<feature type="chain" id="PRO_5020977269" evidence="1">
    <location>
        <begin position="23"/>
        <end position="132"/>
    </location>
</feature>
<gene>
    <name evidence="2" type="ORF">EHQ49_17885</name>
</gene>
<keyword evidence="3" id="KW-1185">Reference proteome</keyword>
<proteinExistence type="predicted"/>
<dbReference type="RefSeq" id="WP_135581251.1">
    <property type="nucleotide sequence ID" value="NZ_RQGA01000019.1"/>
</dbReference>
<evidence type="ECO:0000313" key="3">
    <source>
        <dbReference type="Proteomes" id="UP000298125"/>
    </source>
</evidence>
<dbReference type="EMBL" id="RQGA01000019">
    <property type="protein sequence ID" value="TGL33500.1"/>
    <property type="molecule type" value="Genomic_DNA"/>
</dbReference>
<evidence type="ECO:0000313" key="2">
    <source>
        <dbReference type="EMBL" id="TGL33500.1"/>
    </source>
</evidence>
<dbReference type="Proteomes" id="UP000298125">
    <property type="component" value="Unassembled WGS sequence"/>
</dbReference>
<protein>
    <submittedName>
        <fullName evidence="2">TIGR04452 family lipoprotein</fullName>
    </submittedName>
</protein>
<dbReference type="AlphaFoldDB" id="A0A4R9J755"/>
<dbReference type="OrthoDB" id="341765at2"/>
<dbReference type="NCBIfam" id="TIGR04452">
    <property type="entry name" value="Lepto_Lipo_YY_C"/>
    <property type="match status" value="1"/>
</dbReference>